<reference evidence="2 3" key="1">
    <citation type="submission" date="2018-12" db="EMBL/GenBank/DDBJ databases">
        <authorList>
            <consortium name="Pathogen Informatics"/>
        </authorList>
    </citation>
    <scope>NUCLEOTIDE SEQUENCE [LARGE SCALE GENOMIC DNA]</scope>
    <source>
        <strain evidence="2 3">NCTC11075</strain>
    </source>
</reference>
<dbReference type="InterPro" id="IPR045566">
    <property type="entry name" value="SegE-like_GIY-YIG"/>
</dbReference>
<sequence length="144" mass="16957">MVDWLYSPDWSEDDITCGRYAGFVYVFFFPDTEEKYIGVKQIYKGIKDAKKIKESSIENGWREYKTSSKRVQDMIDSGMNYTRTILWAFPTMTEANYAEAMLIMIHSLDYNILNMAMMSKCRLPKGEQQRKMRGIIQTIEGWLN</sequence>
<accession>A0A3S4IYT4</accession>
<dbReference type="RefSeq" id="WP_134769492.1">
    <property type="nucleotide sequence ID" value="NZ_JAVTRO010000001.1"/>
</dbReference>
<dbReference type="Pfam" id="PF19835">
    <property type="entry name" value="SegE_GIY-YIG"/>
    <property type="match status" value="1"/>
</dbReference>
<dbReference type="EMBL" id="LR134204">
    <property type="protein sequence ID" value="VEB94249.1"/>
    <property type="molecule type" value="Genomic_DNA"/>
</dbReference>
<protein>
    <recommendedName>
        <fullName evidence="1">Putative endonuclease SegE-like GIY-YIG domain-containing protein</fullName>
    </recommendedName>
</protein>
<proteinExistence type="predicted"/>
<dbReference type="AlphaFoldDB" id="A0A3S4IYT4"/>
<organism evidence="2 3">
    <name type="scientific">Citrobacter koseri</name>
    <name type="common">Citrobacter diversus</name>
    <dbReference type="NCBI Taxonomy" id="545"/>
    <lineage>
        <taxon>Bacteria</taxon>
        <taxon>Pseudomonadati</taxon>
        <taxon>Pseudomonadota</taxon>
        <taxon>Gammaproteobacteria</taxon>
        <taxon>Enterobacterales</taxon>
        <taxon>Enterobacteriaceae</taxon>
        <taxon>Citrobacter</taxon>
    </lineage>
</organism>
<evidence type="ECO:0000313" key="2">
    <source>
        <dbReference type="EMBL" id="VEB94249.1"/>
    </source>
</evidence>
<dbReference type="Proteomes" id="UP000270272">
    <property type="component" value="Chromosome"/>
</dbReference>
<feature type="domain" description="Putative endonuclease SegE-like GIY-YIG" evidence="1">
    <location>
        <begin position="10"/>
        <end position="106"/>
    </location>
</feature>
<evidence type="ECO:0000259" key="1">
    <source>
        <dbReference type="Pfam" id="PF19835"/>
    </source>
</evidence>
<name>A0A3S4IYT4_CITKO</name>
<gene>
    <name evidence="2" type="ORF">NCTC11075_05165</name>
</gene>
<evidence type="ECO:0000313" key="3">
    <source>
        <dbReference type="Proteomes" id="UP000270272"/>
    </source>
</evidence>